<dbReference type="Pfam" id="PF11127">
    <property type="entry name" value="YgaP-like_TM"/>
    <property type="match status" value="1"/>
</dbReference>
<dbReference type="AlphaFoldDB" id="A0A7T0C2X2"/>
<feature type="transmembrane region" description="Helical" evidence="1">
    <location>
        <begin position="12"/>
        <end position="28"/>
    </location>
</feature>
<protein>
    <submittedName>
        <fullName evidence="3">DUF2892 domain-containing protein</fullName>
    </submittedName>
</protein>
<reference evidence="4" key="1">
    <citation type="submission" date="2020-02" db="EMBL/GenBank/DDBJ databases">
        <title>Genomic and physiological characterization of two novel Nitrospinaceae genera.</title>
        <authorList>
            <person name="Mueller A.J."/>
            <person name="Jung M.-Y."/>
            <person name="Strachan C.R."/>
            <person name="Herbold C.W."/>
            <person name="Kirkegaard R.H."/>
            <person name="Daims H."/>
        </authorList>
    </citation>
    <scope>NUCLEOTIDE SEQUENCE [LARGE SCALE GENOMIC DNA]</scope>
</reference>
<feature type="transmembrane region" description="Helical" evidence="1">
    <location>
        <begin position="34"/>
        <end position="58"/>
    </location>
</feature>
<dbReference type="EMBL" id="CP048620">
    <property type="protein sequence ID" value="QPJ65574.1"/>
    <property type="molecule type" value="Genomic_DNA"/>
</dbReference>
<name>A0A7T0C2X2_9BACT</name>
<evidence type="ECO:0000313" key="4">
    <source>
        <dbReference type="Proteomes" id="UP000594464"/>
    </source>
</evidence>
<dbReference type="KEGG" id="nva:G3M78_09280"/>
<keyword evidence="1" id="KW-0812">Transmembrane</keyword>
<proteinExistence type="predicted"/>
<keyword evidence="1" id="KW-0472">Membrane</keyword>
<sequence length="68" mass="7223">MFEVNVGKVDRIFRVIAGVALVVGGFMVEGSVGIVVSVFGLIPLITGLSGRCPAYAMFHINTCPLKRV</sequence>
<evidence type="ECO:0000313" key="3">
    <source>
        <dbReference type="EMBL" id="QPJ65574.1"/>
    </source>
</evidence>
<feature type="domain" description="Inner membrane protein YgaP-like transmembrane" evidence="2">
    <location>
        <begin position="3"/>
        <end position="65"/>
    </location>
</feature>
<keyword evidence="1" id="KW-1133">Transmembrane helix</keyword>
<organism evidence="3 4">
    <name type="scientific">Candidatus Nitrohelix vancouverensis</name>
    <dbReference type="NCBI Taxonomy" id="2705534"/>
    <lineage>
        <taxon>Bacteria</taxon>
        <taxon>Pseudomonadati</taxon>
        <taxon>Nitrospinota/Tectimicrobiota group</taxon>
        <taxon>Nitrospinota</taxon>
        <taxon>Nitrospinia</taxon>
        <taxon>Nitrospinales</taxon>
        <taxon>Nitrospinaceae</taxon>
        <taxon>Candidatus Nitrohelix</taxon>
    </lineage>
</organism>
<evidence type="ECO:0000256" key="1">
    <source>
        <dbReference type="SAM" id="Phobius"/>
    </source>
</evidence>
<dbReference type="InterPro" id="IPR021309">
    <property type="entry name" value="YgaP-like_TM"/>
</dbReference>
<evidence type="ECO:0000259" key="2">
    <source>
        <dbReference type="Pfam" id="PF11127"/>
    </source>
</evidence>
<gene>
    <name evidence="3" type="ORF">G3M78_09280</name>
</gene>
<dbReference type="Proteomes" id="UP000594464">
    <property type="component" value="Chromosome"/>
</dbReference>
<accession>A0A7T0C2X2</accession>